<evidence type="ECO:0000313" key="11">
    <source>
        <dbReference type="Proteomes" id="UP000287502"/>
    </source>
</evidence>
<dbReference type="KEGG" id="gtl:EP073_06675"/>
<dbReference type="PANTHER" id="PTHR30616:SF2">
    <property type="entry name" value="PURINE NUCLEOSIDE PHOSPHORYLASE LACC1"/>
    <property type="match status" value="1"/>
</dbReference>
<evidence type="ECO:0000256" key="5">
    <source>
        <dbReference type="ARBA" id="ARBA00022801"/>
    </source>
</evidence>
<organism evidence="10 11">
    <name type="scientific">Geovibrio thiophilus</name>
    <dbReference type="NCBI Taxonomy" id="139438"/>
    <lineage>
        <taxon>Bacteria</taxon>
        <taxon>Pseudomonadati</taxon>
        <taxon>Deferribacterota</taxon>
        <taxon>Deferribacteres</taxon>
        <taxon>Deferribacterales</taxon>
        <taxon>Geovibrionaceae</taxon>
        <taxon>Geovibrio</taxon>
    </lineage>
</organism>
<dbReference type="GO" id="GO:0005507">
    <property type="term" value="F:copper ion binding"/>
    <property type="evidence" value="ECO:0007669"/>
    <property type="project" value="TreeGrafter"/>
</dbReference>
<comment type="catalytic activity">
    <reaction evidence="9">
        <text>S-methyl-5'-thioadenosine + phosphate = 5-(methylsulfanyl)-alpha-D-ribose 1-phosphate + adenine</text>
        <dbReference type="Rhea" id="RHEA:11852"/>
        <dbReference type="ChEBI" id="CHEBI:16708"/>
        <dbReference type="ChEBI" id="CHEBI:17509"/>
        <dbReference type="ChEBI" id="CHEBI:43474"/>
        <dbReference type="ChEBI" id="CHEBI:58533"/>
        <dbReference type="EC" id="2.4.2.28"/>
    </reaction>
    <physiologicalReaction direction="left-to-right" evidence="9">
        <dbReference type="Rhea" id="RHEA:11853"/>
    </physiologicalReaction>
</comment>
<dbReference type="EMBL" id="CP035108">
    <property type="protein sequence ID" value="QAR33096.1"/>
    <property type="molecule type" value="Genomic_DNA"/>
</dbReference>
<dbReference type="InterPro" id="IPR011324">
    <property type="entry name" value="Cytotoxic_necrot_fac-like_cat"/>
</dbReference>
<dbReference type="SUPFAM" id="SSF64438">
    <property type="entry name" value="CNF1/YfiH-like putative cysteine hydrolases"/>
    <property type="match status" value="1"/>
</dbReference>
<comment type="catalytic activity">
    <reaction evidence="8">
        <text>adenosine + phosphate = alpha-D-ribose 1-phosphate + adenine</text>
        <dbReference type="Rhea" id="RHEA:27642"/>
        <dbReference type="ChEBI" id="CHEBI:16335"/>
        <dbReference type="ChEBI" id="CHEBI:16708"/>
        <dbReference type="ChEBI" id="CHEBI:43474"/>
        <dbReference type="ChEBI" id="CHEBI:57720"/>
        <dbReference type="EC" id="2.4.2.1"/>
    </reaction>
    <physiologicalReaction direction="left-to-right" evidence="8">
        <dbReference type="Rhea" id="RHEA:27643"/>
    </physiologicalReaction>
</comment>
<gene>
    <name evidence="10" type="ORF">EP073_06675</name>
</gene>
<dbReference type="Proteomes" id="UP000287502">
    <property type="component" value="Chromosome"/>
</dbReference>
<reference evidence="10 11" key="1">
    <citation type="submission" date="2019-01" db="EMBL/GenBank/DDBJ databases">
        <title>Geovibrio thiophilus DSM 11263, complete genome.</title>
        <authorList>
            <person name="Spring S."/>
            <person name="Bunk B."/>
            <person name="Sproer C."/>
        </authorList>
    </citation>
    <scope>NUCLEOTIDE SEQUENCE [LARGE SCALE GENOMIC DNA]</scope>
    <source>
        <strain evidence="10 11">DSM 11263</strain>
    </source>
</reference>
<evidence type="ECO:0000256" key="9">
    <source>
        <dbReference type="ARBA" id="ARBA00049893"/>
    </source>
</evidence>
<proteinExistence type="inferred from homology"/>
<evidence type="ECO:0000256" key="3">
    <source>
        <dbReference type="ARBA" id="ARBA00022679"/>
    </source>
</evidence>
<keyword evidence="3" id="KW-0808">Transferase</keyword>
<keyword evidence="4" id="KW-0479">Metal-binding</keyword>
<evidence type="ECO:0000256" key="4">
    <source>
        <dbReference type="ARBA" id="ARBA00022723"/>
    </source>
</evidence>
<evidence type="ECO:0000256" key="6">
    <source>
        <dbReference type="ARBA" id="ARBA00022833"/>
    </source>
</evidence>
<dbReference type="Gene3D" id="3.60.140.10">
    <property type="entry name" value="CNF1/YfiH-like putative cysteine hydrolases"/>
    <property type="match status" value="1"/>
</dbReference>
<keyword evidence="5" id="KW-0378">Hydrolase</keyword>
<evidence type="ECO:0000313" key="10">
    <source>
        <dbReference type="EMBL" id="QAR33096.1"/>
    </source>
</evidence>
<name>A0A410JY18_9BACT</name>
<sequence>MVCRLRSDGNLDLAVYRDTETPCQASGQEVVLLVAKDGAEYICAVDDSDILQITSTNRGGYSEGIYTSFNAALHVGDDCFKVLKNLEKLKTAWGISRLVTLTQVHGNVIREVTAENIADVMFSDGDGLFTRERGIALGILTADCWNVHLIGRGCLASLHCGWKSAAAGIVENALSMFEEAGDRVTRAVVGPGISTANFEVGSEVADIFTSAGHGESVESICGRMCFSIGGSVERTLRNAGVPEITRVTDCTYSSDYLFSYRRDSGRTGRMISILMRK</sequence>
<comment type="similarity">
    <text evidence="2">Belongs to the purine nucleoside phosphorylase YfiH/LACC1 family.</text>
</comment>
<protein>
    <submittedName>
        <fullName evidence="10">Laccase domain-containing protein</fullName>
    </submittedName>
</protein>
<dbReference type="GO" id="GO:0016787">
    <property type="term" value="F:hydrolase activity"/>
    <property type="evidence" value="ECO:0007669"/>
    <property type="project" value="UniProtKB-KW"/>
</dbReference>
<dbReference type="GO" id="GO:0017061">
    <property type="term" value="F:S-methyl-5-thioadenosine phosphorylase activity"/>
    <property type="evidence" value="ECO:0007669"/>
    <property type="project" value="UniProtKB-EC"/>
</dbReference>
<evidence type="ECO:0000256" key="1">
    <source>
        <dbReference type="ARBA" id="ARBA00000553"/>
    </source>
</evidence>
<dbReference type="InterPro" id="IPR038371">
    <property type="entry name" value="Cu_polyphenol_OxRdtase_sf"/>
</dbReference>
<comment type="catalytic activity">
    <reaction evidence="7">
        <text>adenosine + H2O + H(+) = inosine + NH4(+)</text>
        <dbReference type="Rhea" id="RHEA:24408"/>
        <dbReference type="ChEBI" id="CHEBI:15377"/>
        <dbReference type="ChEBI" id="CHEBI:15378"/>
        <dbReference type="ChEBI" id="CHEBI:16335"/>
        <dbReference type="ChEBI" id="CHEBI:17596"/>
        <dbReference type="ChEBI" id="CHEBI:28938"/>
        <dbReference type="EC" id="3.5.4.4"/>
    </reaction>
    <physiologicalReaction direction="left-to-right" evidence="7">
        <dbReference type="Rhea" id="RHEA:24409"/>
    </physiologicalReaction>
</comment>
<dbReference type="OrthoDB" id="4279at2"/>
<evidence type="ECO:0000256" key="2">
    <source>
        <dbReference type="ARBA" id="ARBA00007353"/>
    </source>
</evidence>
<evidence type="ECO:0000256" key="7">
    <source>
        <dbReference type="ARBA" id="ARBA00047989"/>
    </source>
</evidence>
<dbReference type="CDD" id="cd16833">
    <property type="entry name" value="YfiH"/>
    <property type="match status" value="1"/>
</dbReference>
<dbReference type="AlphaFoldDB" id="A0A410JY18"/>
<evidence type="ECO:0000256" key="8">
    <source>
        <dbReference type="ARBA" id="ARBA00048968"/>
    </source>
</evidence>
<dbReference type="PANTHER" id="PTHR30616">
    <property type="entry name" value="UNCHARACTERIZED PROTEIN YFIH"/>
    <property type="match status" value="1"/>
</dbReference>
<dbReference type="Pfam" id="PF02578">
    <property type="entry name" value="Cu-oxidase_4"/>
    <property type="match status" value="1"/>
</dbReference>
<comment type="catalytic activity">
    <reaction evidence="1">
        <text>inosine + phosphate = alpha-D-ribose 1-phosphate + hypoxanthine</text>
        <dbReference type="Rhea" id="RHEA:27646"/>
        <dbReference type="ChEBI" id="CHEBI:17368"/>
        <dbReference type="ChEBI" id="CHEBI:17596"/>
        <dbReference type="ChEBI" id="CHEBI:43474"/>
        <dbReference type="ChEBI" id="CHEBI:57720"/>
        <dbReference type="EC" id="2.4.2.1"/>
    </reaction>
    <physiologicalReaction direction="left-to-right" evidence="1">
        <dbReference type="Rhea" id="RHEA:27647"/>
    </physiologicalReaction>
</comment>
<keyword evidence="11" id="KW-1185">Reference proteome</keyword>
<dbReference type="InterPro" id="IPR003730">
    <property type="entry name" value="Cu_polyphenol_OxRdtase"/>
</dbReference>
<keyword evidence="6" id="KW-0862">Zinc</keyword>
<accession>A0A410JY18</accession>